<dbReference type="Gramene" id="OMO63386">
    <property type="protein sequence ID" value="OMO63386"/>
    <property type="gene ID" value="CCACVL1_22403"/>
</dbReference>
<feature type="region of interest" description="Disordered" evidence="1">
    <location>
        <begin position="21"/>
        <end position="54"/>
    </location>
</feature>
<organism evidence="2 3">
    <name type="scientific">Corchorus capsularis</name>
    <name type="common">Jute</name>
    <dbReference type="NCBI Taxonomy" id="210143"/>
    <lineage>
        <taxon>Eukaryota</taxon>
        <taxon>Viridiplantae</taxon>
        <taxon>Streptophyta</taxon>
        <taxon>Embryophyta</taxon>
        <taxon>Tracheophyta</taxon>
        <taxon>Spermatophyta</taxon>
        <taxon>Magnoliopsida</taxon>
        <taxon>eudicotyledons</taxon>
        <taxon>Gunneridae</taxon>
        <taxon>Pentapetalae</taxon>
        <taxon>rosids</taxon>
        <taxon>malvids</taxon>
        <taxon>Malvales</taxon>
        <taxon>Malvaceae</taxon>
        <taxon>Grewioideae</taxon>
        <taxon>Apeibeae</taxon>
        <taxon>Corchorus</taxon>
    </lineage>
</organism>
<feature type="non-terminal residue" evidence="2">
    <location>
        <position position="1"/>
    </location>
</feature>
<protein>
    <submittedName>
        <fullName evidence="2">Uncharacterized protein</fullName>
    </submittedName>
</protein>
<name>A0A1R3GZF3_COCAP</name>
<sequence>ALPTHLLYFRAFSENVKLSVPTKTQESALVPTEAHCQTKERSEDLQRGNDDKKE</sequence>
<keyword evidence="3" id="KW-1185">Reference proteome</keyword>
<accession>A0A1R3GZF3</accession>
<gene>
    <name evidence="2" type="ORF">CCACVL1_22403</name>
</gene>
<dbReference type="AlphaFoldDB" id="A0A1R3GZF3"/>
<proteinExistence type="predicted"/>
<reference evidence="2 3" key="1">
    <citation type="submission" date="2013-09" db="EMBL/GenBank/DDBJ databases">
        <title>Corchorus capsularis genome sequencing.</title>
        <authorList>
            <person name="Alam M."/>
            <person name="Haque M.S."/>
            <person name="Islam M.S."/>
            <person name="Emdad E.M."/>
            <person name="Islam M.M."/>
            <person name="Ahmed B."/>
            <person name="Halim A."/>
            <person name="Hossen Q.M.M."/>
            <person name="Hossain M.Z."/>
            <person name="Ahmed R."/>
            <person name="Khan M.M."/>
            <person name="Islam R."/>
            <person name="Rashid M.M."/>
            <person name="Khan S.A."/>
            <person name="Rahman M.S."/>
            <person name="Alam M."/>
        </authorList>
    </citation>
    <scope>NUCLEOTIDE SEQUENCE [LARGE SCALE GENOMIC DNA]</scope>
    <source>
        <strain evidence="3">cv. CVL-1</strain>
        <tissue evidence="2">Whole seedling</tissue>
    </source>
</reference>
<dbReference type="EMBL" id="AWWV01012961">
    <property type="protein sequence ID" value="OMO63386.1"/>
    <property type="molecule type" value="Genomic_DNA"/>
</dbReference>
<evidence type="ECO:0000313" key="2">
    <source>
        <dbReference type="EMBL" id="OMO63386.1"/>
    </source>
</evidence>
<dbReference type="Proteomes" id="UP000188268">
    <property type="component" value="Unassembled WGS sequence"/>
</dbReference>
<comment type="caution">
    <text evidence="2">The sequence shown here is derived from an EMBL/GenBank/DDBJ whole genome shotgun (WGS) entry which is preliminary data.</text>
</comment>
<evidence type="ECO:0000256" key="1">
    <source>
        <dbReference type="SAM" id="MobiDB-lite"/>
    </source>
</evidence>
<feature type="compositionally biased region" description="Basic and acidic residues" evidence="1">
    <location>
        <begin position="36"/>
        <end position="54"/>
    </location>
</feature>
<evidence type="ECO:0000313" key="3">
    <source>
        <dbReference type="Proteomes" id="UP000188268"/>
    </source>
</evidence>